<sequence length="77" mass="8491">MPQISQSKPKMKLFVLLFFVSAFLAHFAYGSSSLVPDPAEEQDACAESLEPTNCHSKILQRASARAGRLQKRTPQAL</sequence>
<proteinExistence type="predicted"/>
<dbReference type="AlphaFoldDB" id="A0A1I7YRS1"/>
<evidence type="ECO:0000313" key="3">
    <source>
        <dbReference type="WBParaSite" id="L893_g19045.t1"/>
    </source>
</evidence>
<protein>
    <submittedName>
        <fullName evidence="3">Secreted protein</fullName>
    </submittedName>
</protein>
<dbReference type="WBParaSite" id="L893_g19045.t1">
    <property type="protein sequence ID" value="L893_g19045.t1"/>
    <property type="gene ID" value="L893_g19045"/>
</dbReference>
<keyword evidence="1" id="KW-0732">Signal</keyword>
<feature type="signal peptide" evidence="1">
    <location>
        <begin position="1"/>
        <end position="30"/>
    </location>
</feature>
<organism evidence="2 3">
    <name type="scientific">Steinernema glaseri</name>
    <dbReference type="NCBI Taxonomy" id="37863"/>
    <lineage>
        <taxon>Eukaryota</taxon>
        <taxon>Metazoa</taxon>
        <taxon>Ecdysozoa</taxon>
        <taxon>Nematoda</taxon>
        <taxon>Chromadorea</taxon>
        <taxon>Rhabditida</taxon>
        <taxon>Tylenchina</taxon>
        <taxon>Panagrolaimomorpha</taxon>
        <taxon>Strongyloidoidea</taxon>
        <taxon>Steinernematidae</taxon>
        <taxon>Steinernema</taxon>
    </lineage>
</organism>
<evidence type="ECO:0000256" key="1">
    <source>
        <dbReference type="SAM" id="SignalP"/>
    </source>
</evidence>
<accession>A0A1I7YRS1</accession>
<feature type="chain" id="PRO_5009312497" evidence="1">
    <location>
        <begin position="31"/>
        <end position="77"/>
    </location>
</feature>
<evidence type="ECO:0000313" key="2">
    <source>
        <dbReference type="Proteomes" id="UP000095287"/>
    </source>
</evidence>
<name>A0A1I7YRS1_9BILA</name>
<reference evidence="3" key="1">
    <citation type="submission" date="2016-11" db="UniProtKB">
        <authorList>
            <consortium name="WormBaseParasite"/>
        </authorList>
    </citation>
    <scope>IDENTIFICATION</scope>
</reference>
<dbReference type="Proteomes" id="UP000095287">
    <property type="component" value="Unplaced"/>
</dbReference>
<keyword evidence="2" id="KW-1185">Reference proteome</keyword>